<protein>
    <submittedName>
        <fullName evidence="7">Succinylglutamate desuccinylase/aspartoacylase family protein</fullName>
    </submittedName>
</protein>
<gene>
    <name evidence="7" type="ORF">HMPREF0551_1037</name>
</gene>
<evidence type="ECO:0000256" key="1">
    <source>
        <dbReference type="ARBA" id="ARBA00001947"/>
    </source>
</evidence>
<keyword evidence="4" id="KW-0862">Zinc</keyword>
<dbReference type="Pfam" id="PF24827">
    <property type="entry name" value="AstE_AspA_cat"/>
    <property type="match status" value="1"/>
</dbReference>
<evidence type="ECO:0000313" key="7">
    <source>
        <dbReference type="EMBL" id="EFV95079.1"/>
    </source>
</evidence>
<dbReference type="EMBL" id="AEQP01000004">
    <property type="protein sequence ID" value="EFV95079.1"/>
    <property type="molecule type" value="Genomic_DNA"/>
</dbReference>
<dbReference type="eggNOG" id="COG3608">
    <property type="taxonomic scope" value="Bacteria"/>
</dbReference>
<evidence type="ECO:0000256" key="3">
    <source>
        <dbReference type="ARBA" id="ARBA00022801"/>
    </source>
</evidence>
<dbReference type="PANTHER" id="PTHR15162:SF7">
    <property type="entry name" value="SUCCINYLGLUTAMATE DESUCCINYLASE"/>
    <property type="match status" value="1"/>
</dbReference>
<dbReference type="SUPFAM" id="SSF53187">
    <property type="entry name" value="Zn-dependent exopeptidases"/>
    <property type="match status" value="1"/>
</dbReference>
<evidence type="ECO:0000256" key="5">
    <source>
        <dbReference type="SAM" id="MobiDB-lite"/>
    </source>
</evidence>
<organism evidence="7 8">
    <name type="scientific">Lautropia mirabilis ATCC 51599</name>
    <dbReference type="NCBI Taxonomy" id="887898"/>
    <lineage>
        <taxon>Bacteria</taxon>
        <taxon>Pseudomonadati</taxon>
        <taxon>Pseudomonadota</taxon>
        <taxon>Betaproteobacteria</taxon>
        <taxon>Burkholderiales</taxon>
        <taxon>Burkholderiaceae</taxon>
        <taxon>Lautropia</taxon>
    </lineage>
</organism>
<evidence type="ECO:0000259" key="6">
    <source>
        <dbReference type="Pfam" id="PF24827"/>
    </source>
</evidence>
<dbReference type="PANTHER" id="PTHR15162">
    <property type="entry name" value="ASPARTOACYLASE"/>
    <property type="match status" value="1"/>
</dbReference>
<evidence type="ECO:0000256" key="2">
    <source>
        <dbReference type="ARBA" id="ARBA00022723"/>
    </source>
</evidence>
<feature type="region of interest" description="Disordered" evidence="5">
    <location>
        <begin position="256"/>
        <end position="283"/>
    </location>
</feature>
<evidence type="ECO:0000313" key="8">
    <source>
        <dbReference type="Proteomes" id="UP000011021"/>
    </source>
</evidence>
<name>E7RWH5_9BURK</name>
<dbReference type="STRING" id="887898.HMPREF0551_1037"/>
<dbReference type="GO" id="GO:0016788">
    <property type="term" value="F:hydrolase activity, acting on ester bonds"/>
    <property type="evidence" value="ECO:0007669"/>
    <property type="project" value="InterPro"/>
</dbReference>
<dbReference type="Proteomes" id="UP000011021">
    <property type="component" value="Unassembled WGS sequence"/>
</dbReference>
<keyword evidence="8" id="KW-1185">Reference proteome</keyword>
<keyword evidence="3" id="KW-0378">Hydrolase</keyword>
<dbReference type="Gene3D" id="3.40.630.10">
    <property type="entry name" value="Zn peptidases"/>
    <property type="match status" value="1"/>
</dbReference>
<sequence length="368" mass="40559">MHLLSTFARFTMADSLTNATKPTKPSASRVIEVHQYHALRPGPRLLVMGGVHGNETAGPIAIRQILAEFAEGRRILHRGTLTFVPVANPVAWAAGRREGDRNLNRDFRPSLSPENVEDRIATRLGPILASHDVLVDLHTFSAPGEPFVFFGPADNQEELEPFRRSAEEERLAQAIGPRRLVYGWLAAYAKGVRRRQNGSISYGIGTTEYMRAHGGYAVTVECGQHLDPEAPAVARAAIDNALRLLDMGGLLPEEGAAPATCHDHDAPPAAEPSPDFSRSEFTPPADDQAARFELIELYDVFDRHATGDRFARDWRSFDRVAAGEPIAFRADGLPLTAPEDGYVVFPNPGTPPGREWFYFARPGRRLLR</sequence>
<dbReference type="InterPro" id="IPR050178">
    <property type="entry name" value="AspA/AstE_fam"/>
</dbReference>
<dbReference type="AlphaFoldDB" id="E7RWH5"/>
<accession>E7RWH5</accession>
<dbReference type="GO" id="GO:0005829">
    <property type="term" value="C:cytosol"/>
    <property type="evidence" value="ECO:0007669"/>
    <property type="project" value="TreeGrafter"/>
</dbReference>
<feature type="domain" description="Succinylglutamate desuccinylase/Aspartoacylase catalytic" evidence="6">
    <location>
        <begin position="41"/>
        <end position="140"/>
    </location>
</feature>
<dbReference type="HOGENOM" id="CLU_803962_0_0_4"/>
<dbReference type="InterPro" id="IPR055438">
    <property type="entry name" value="AstE_AspA_cat"/>
</dbReference>
<reference evidence="7 8" key="1">
    <citation type="submission" date="2010-12" db="EMBL/GenBank/DDBJ databases">
        <authorList>
            <person name="Muzny D."/>
            <person name="Qin X."/>
            <person name="Deng J."/>
            <person name="Jiang H."/>
            <person name="Liu Y."/>
            <person name="Qu J."/>
            <person name="Song X.-Z."/>
            <person name="Zhang L."/>
            <person name="Thornton R."/>
            <person name="Coyle M."/>
            <person name="Francisco L."/>
            <person name="Jackson L."/>
            <person name="Javaid M."/>
            <person name="Korchina V."/>
            <person name="Kovar C."/>
            <person name="Mata R."/>
            <person name="Mathew T."/>
            <person name="Ngo R."/>
            <person name="Nguyen L."/>
            <person name="Nguyen N."/>
            <person name="Okwuonu G."/>
            <person name="Ongeri F."/>
            <person name="Pham C."/>
            <person name="Simmons D."/>
            <person name="Wilczek-Boney K."/>
            <person name="Hale W."/>
            <person name="Jakkamsetti A."/>
            <person name="Pham P."/>
            <person name="Ruth R."/>
            <person name="San Lucas F."/>
            <person name="Warren J."/>
            <person name="Zhang J."/>
            <person name="Zhao Z."/>
            <person name="Zhou C."/>
            <person name="Zhu D."/>
            <person name="Lee S."/>
            <person name="Bess C."/>
            <person name="Blankenburg K."/>
            <person name="Forbes L."/>
            <person name="Fu Q."/>
            <person name="Gubbala S."/>
            <person name="Hirani K."/>
            <person name="Jayaseelan J.C."/>
            <person name="Lara F."/>
            <person name="Munidasa M."/>
            <person name="Palculict T."/>
            <person name="Patil S."/>
            <person name="Pu L.-L."/>
            <person name="Saada N."/>
            <person name="Tang L."/>
            <person name="Weissenberger G."/>
            <person name="Zhu Y."/>
            <person name="Hemphill L."/>
            <person name="Shang Y."/>
            <person name="Youmans B."/>
            <person name="Ayvaz T."/>
            <person name="Ross M."/>
            <person name="Santibanez J."/>
            <person name="Aqrawi P."/>
            <person name="Gross S."/>
            <person name="Joshi V."/>
            <person name="Fowler G."/>
            <person name="Nazareth L."/>
            <person name="Reid J."/>
            <person name="Worley K."/>
            <person name="Petrosino J."/>
            <person name="Highlander S."/>
            <person name="Gibbs R."/>
        </authorList>
    </citation>
    <scope>NUCLEOTIDE SEQUENCE [LARGE SCALE GENOMIC DNA]</scope>
    <source>
        <strain evidence="7 8">ATCC 51599</strain>
    </source>
</reference>
<comment type="caution">
    <text evidence="7">The sequence shown here is derived from an EMBL/GenBank/DDBJ whole genome shotgun (WGS) entry which is preliminary data.</text>
</comment>
<dbReference type="GO" id="GO:0046872">
    <property type="term" value="F:metal ion binding"/>
    <property type="evidence" value="ECO:0007669"/>
    <property type="project" value="UniProtKB-KW"/>
</dbReference>
<comment type="cofactor">
    <cofactor evidence="1">
        <name>Zn(2+)</name>
        <dbReference type="ChEBI" id="CHEBI:29105"/>
    </cofactor>
</comment>
<evidence type="ECO:0000256" key="4">
    <source>
        <dbReference type="ARBA" id="ARBA00022833"/>
    </source>
</evidence>
<keyword evidence="2" id="KW-0479">Metal-binding</keyword>
<proteinExistence type="predicted"/>